<accession>A0A397TEH9</accession>
<name>A0A397TEH9_9GLOM</name>
<gene>
    <name evidence="1" type="ORF">C1645_817665</name>
</gene>
<reference evidence="1 2" key="1">
    <citation type="submission" date="2018-06" db="EMBL/GenBank/DDBJ databases">
        <title>Comparative genomics reveals the genomic features of Rhizophagus irregularis, R. cerebriforme, R. diaphanum and Gigaspora rosea, and their symbiotic lifestyle signature.</title>
        <authorList>
            <person name="Morin E."/>
            <person name="San Clemente H."/>
            <person name="Chen E.C.H."/>
            <person name="De La Providencia I."/>
            <person name="Hainaut M."/>
            <person name="Kuo A."/>
            <person name="Kohler A."/>
            <person name="Murat C."/>
            <person name="Tang N."/>
            <person name="Roy S."/>
            <person name="Loubradou J."/>
            <person name="Henrissat B."/>
            <person name="Grigoriev I.V."/>
            <person name="Corradi N."/>
            <person name="Roux C."/>
            <person name="Martin F.M."/>
        </authorList>
    </citation>
    <scope>NUCLEOTIDE SEQUENCE [LARGE SCALE GENOMIC DNA]</scope>
    <source>
        <strain evidence="1 2">DAOM 227022</strain>
    </source>
</reference>
<dbReference type="AlphaFoldDB" id="A0A397TEH9"/>
<dbReference type="STRING" id="658196.A0A397TEH9"/>
<evidence type="ECO:0000313" key="2">
    <source>
        <dbReference type="Proteomes" id="UP000265703"/>
    </source>
</evidence>
<organism evidence="1 2">
    <name type="scientific">Glomus cerebriforme</name>
    <dbReference type="NCBI Taxonomy" id="658196"/>
    <lineage>
        <taxon>Eukaryota</taxon>
        <taxon>Fungi</taxon>
        <taxon>Fungi incertae sedis</taxon>
        <taxon>Mucoromycota</taxon>
        <taxon>Glomeromycotina</taxon>
        <taxon>Glomeromycetes</taxon>
        <taxon>Glomerales</taxon>
        <taxon>Glomeraceae</taxon>
        <taxon>Glomus</taxon>
    </lineage>
</organism>
<sequence length="165" mass="19580">MWNKVKIKVRLGLKLELGLGLGLGKWDRKKTCKQSEQNNNFKMSDFYENELNLLLYDDDVNYENESEDLHNTFYNKLEDSPLKEIYSEQTFTSFKVFEQIENNLSKEILNPIQHKGKGQSANKRYLLAIENRLNLNNQDQDEVLEESRKKNKRQCAICKSWYYGL</sequence>
<proteinExistence type="predicted"/>
<protein>
    <submittedName>
        <fullName evidence="1">Uncharacterized protein</fullName>
    </submittedName>
</protein>
<evidence type="ECO:0000313" key="1">
    <source>
        <dbReference type="EMBL" id="RIA94747.1"/>
    </source>
</evidence>
<comment type="caution">
    <text evidence="1">The sequence shown here is derived from an EMBL/GenBank/DDBJ whole genome shotgun (WGS) entry which is preliminary data.</text>
</comment>
<keyword evidence="2" id="KW-1185">Reference proteome</keyword>
<dbReference type="Proteomes" id="UP000265703">
    <property type="component" value="Unassembled WGS sequence"/>
</dbReference>
<dbReference type="EMBL" id="QKYT01000075">
    <property type="protein sequence ID" value="RIA94747.1"/>
    <property type="molecule type" value="Genomic_DNA"/>
</dbReference>